<evidence type="ECO:0000256" key="5">
    <source>
        <dbReference type="ARBA" id="ARBA00023242"/>
    </source>
</evidence>
<organism evidence="8 9">
    <name type="scientific">Iris pallida</name>
    <name type="common">Sweet iris</name>
    <dbReference type="NCBI Taxonomy" id="29817"/>
    <lineage>
        <taxon>Eukaryota</taxon>
        <taxon>Viridiplantae</taxon>
        <taxon>Streptophyta</taxon>
        <taxon>Embryophyta</taxon>
        <taxon>Tracheophyta</taxon>
        <taxon>Spermatophyta</taxon>
        <taxon>Magnoliopsida</taxon>
        <taxon>Liliopsida</taxon>
        <taxon>Asparagales</taxon>
        <taxon>Iridaceae</taxon>
        <taxon>Iridoideae</taxon>
        <taxon>Irideae</taxon>
        <taxon>Iris</taxon>
    </lineage>
</organism>
<accession>A0AAX6DKT9</accession>
<dbReference type="AlphaFoldDB" id="A0AAX6DKT9"/>
<reference evidence="8" key="1">
    <citation type="journal article" date="2023" name="GigaByte">
        <title>Genome assembly of the bearded iris, Iris pallida Lam.</title>
        <authorList>
            <person name="Bruccoleri R.E."/>
            <person name="Oakeley E.J."/>
            <person name="Faust A.M.E."/>
            <person name="Altorfer M."/>
            <person name="Dessus-Babus S."/>
            <person name="Burckhardt D."/>
            <person name="Oertli M."/>
            <person name="Naumann U."/>
            <person name="Petersen F."/>
            <person name="Wong J."/>
        </authorList>
    </citation>
    <scope>NUCLEOTIDE SEQUENCE</scope>
    <source>
        <strain evidence="8">GSM-AAB239-AS_SAM_17_03QT</strain>
    </source>
</reference>
<evidence type="ECO:0000256" key="4">
    <source>
        <dbReference type="ARBA" id="ARBA00023163"/>
    </source>
</evidence>
<keyword evidence="3" id="KW-0238">DNA-binding</keyword>
<sequence length="357" mass="39968">MDSGNDEDLKQLLRVLAQGQEQTRQLEARLDQPSTAQVCKSLAQQIESTFQTAISMMAEGLQHQQQQQLAHTDSPPSAGDSPCSDGSDRVFKDHERMEMYKKRKSMPRWSKQVRVCSGGGAIKEPLVDGYTWRKYGQKDILGSKHQRSYYRCTHRNTKGCLATKQVQRSDEDLSIFDITYRGAHTCTERHDIVQAEENLQQQNVEADQPNHDPPQQLQQQDQQLLQSLRAELPVETGDTNPEAQTRGSSSFSFPSTPAISGVPHDTVSSQSTLNNNSMADFSPTFVSELEPDYFSLSRYRISNYGGGPELGAQQTEHAEASPRAATSMANSPMVDMDYLMRQGEYGPDFPFDGANFF</sequence>
<evidence type="ECO:0000313" key="8">
    <source>
        <dbReference type="EMBL" id="KAJ6792376.1"/>
    </source>
</evidence>
<evidence type="ECO:0000256" key="1">
    <source>
        <dbReference type="ARBA" id="ARBA00004123"/>
    </source>
</evidence>
<name>A0AAX6DKT9_IRIPA</name>
<evidence type="ECO:0000256" key="6">
    <source>
        <dbReference type="SAM" id="MobiDB-lite"/>
    </source>
</evidence>
<dbReference type="Pfam" id="PF03106">
    <property type="entry name" value="WRKY"/>
    <property type="match status" value="1"/>
</dbReference>
<keyword evidence="2" id="KW-0805">Transcription regulation</keyword>
<comment type="subcellular location">
    <subcellularLocation>
        <location evidence="1">Nucleus</location>
    </subcellularLocation>
</comment>
<feature type="domain" description="WRKY" evidence="7">
    <location>
        <begin position="121"/>
        <end position="184"/>
    </location>
</feature>
<feature type="compositionally biased region" description="Polar residues" evidence="6">
    <location>
        <begin position="266"/>
        <end position="275"/>
    </location>
</feature>
<gene>
    <name evidence="8" type="ORF">M6B38_239085</name>
</gene>
<evidence type="ECO:0000259" key="7">
    <source>
        <dbReference type="PROSITE" id="PS50811"/>
    </source>
</evidence>
<dbReference type="Proteomes" id="UP001140949">
    <property type="component" value="Unassembled WGS sequence"/>
</dbReference>
<feature type="region of interest" description="Disordered" evidence="6">
    <location>
        <begin position="61"/>
        <end position="89"/>
    </location>
</feature>
<feature type="compositionally biased region" description="Low complexity" evidence="6">
    <location>
        <begin position="213"/>
        <end position="222"/>
    </location>
</feature>
<protein>
    <submittedName>
        <fullName evidence="8">WRKY transcription factor 41</fullName>
    </submittedName>
</protein>
<dbReference type="PROSITE" id="PS50811">
    <property type="entry name" value="WRKY"/>
    <property type="match status" value="1"/>
</dbReference>
<keyword evidence="5" id="KW-0539">Nucleus</keyword>
<feature type="region of interest" description="Disordered" evidence="6">
    <location>
        <begin position="236"/>
        <end position="275"/>
    </location>
</feature>
<dbReference type="Gene3D" id="2.20.25.80">
    <property type="entry name" value="WRKY domain"/>
    <property type="match status" value="1"/>
</dbReference>
<keyword evidence="4" id="KW-0804">Transcription</keyword>
<dbReference type="GO" id="GO:0003700">
    <property type="term" value="F:DNA-binding transcription factor activity"/>
    <property type="evidence" value="ECO:0007669"/>
    <property type="project" value="InterPro"/>
</dbReference>
<evidence type="ECO:0000256" key="2">
    <source>
        <dbReference type="ARBA" id="ARBA00023015"/>
    </source>
</evidence>
<dbReference type="PANTHER" id="PTHR32096">
    <property type="entry name" value="WRKY TRANSCRIPTION FACTOR 30-RELATED-RELATED"/>
    <property type="match status" value="1"/>
</dbReference>
<dbReference type="InterPro" id="IPR003657">
    <property type="entry name" value="WRKY_dom"/>
</dbReference>
<reference evidence="8" key="2">
    <citation type="submission" date="2023-04" db="EMBL/GenBank/DDBJ databases">
        <authorList>
            <person name="Bruccoleri R.E."/>
            <person name="Oakeley E.J."/>
            <person name="Faust A.-M."/>
            <person name="Dessus-Babus S."/>
            <person name="Altorfer M."/>
            <person name="Burckhardt D."/>
            <person name="Oertli M."/>
            <person name="Naumann U."/>
            <person name="Petersen F."/>
            <person name="Wong J."/>
        </authorList>
    </citation>
    <scope>NUCLEOTIDE SEQUENCE</scope>
    <source>
        <strain evidence="8">GSM-AAB239-AS_SAM_17_03QT</strain>
        <tissue evidence="8">Leaf</tissue>
    </source>
</reference>
<feature type="region of interest" description="Disordered" evidence="6">
    <location>
        <begin position="203"/>
        <end position="222"/>
    </location>
</feature>
<dbReference type="InterPro" id="IPR036576">
    <property type="entry name" value="WRKY_dom_sf"/>
</dbReference>
<dbReference type="GO" id="GO:0000976">
    <property type="term" value="F:transcription cis-regulatory region binding"/>
    <property type="evidence" value="ECO:0007669"/>
    <property type="project" value="TreeGrafter"/>
</dbReference>
<dbReference type="EMBL" id="JANAVB010043619">
    <property type="protein sequence ID" value="KAJ6792376.1"/>
    <property type="molecule type" value="Genomic_DNA"/>
</dbReference>
<dbReference type="PANTHER" id="PTHR32096:SF146">
    <property type="entry name" value="WRKY TRANSCRIPTION FACTOR 19-RELATED"/>
    <property type="match status" value="1"/>
</dbReference>
<comment type="caution">
    <text evidence="8">The sequence shown here is derived from an EMBL/GenBank/DDBJ whole genome shotgun (WGS) entry which is preliminary data.</text>
</comment>
<dbReference type="GO" id="GO:0005634">
    <property type="term" value="C:nucleus"/>
    <property type="evidence" value="ECO:0007669"/>
    <property type="project" value="UniProtKB-SubCell"/>
</dbReference>
<feature type="compositionally biased region" description="Polar residues" evidence="6">
    <location>
        <begin position="237"/>
        <end position="258"/>
    </location>
</feature>
<keyword evidence="9" id="KW-1185">Reference proteome</keyword>
<dbReference type="SUPFAM" id="SSF118290">
    <property type="entry name" value="WRKY DNA-binding domain"/>
    <property type="match status" value="1"/>
</dbReference>
<feature type="region of interest" description="Disordered" evidence="6">
    <location>
        <begin position="307"/>
        <end position="328"/>
    </location>
</feature>
<proteinExistence type="predicted"/>
<evidence type="ECO:0000313" key="9">
    <source>
        <dbReference type="Proteomes" id="UP001140949"/>
    </source>
</evidence>
<evidence type="ECO:0000256" key="3">
    <source>
        <dbReference type="ARBA" id="ARBA00023125"/>
    </source>
</evidence>
<dbReference type="SMART" id="SM00774">
    <property type="entry name" value="WRKY"/>
    <property type="match status" value="1"/>
</dbReference>
<dbReference type="InterPro" id="IPR044810">
    <property type="entry name" value="WRKY_plant"/>
</dbReference>